<feature type="domain" description="AMP-dependent synthetase/ligase" evidence="4">
    <location>
        <begin position="25"/>
        <end position="147"/>
    </location>
</feature>
<evidence type="ECO:0000256" key="2">
    <source>
        <dbReference type="ARBA" id="ARBA00023140"/>
    </source>
</evidence>
<evidence type="ECO:0000256" key="1">
    <source>
        <dbReference type="ARBA" id="ARBA00004275"/>
    </source>
</evidence>
<keyword evidence="3" id="KW-0472">Membrane</keyword>
<keyword evidence="3" id="KW-0812">Transmembrane</keyword>
<dbReference type="InterPro" id="IPR045851">
    <property type="entry name" value="AMP-bd_C_sf"/>
</dbReference>
<evidence type="ECO:0000313" key="6">
    <source>
        <dbReference type="Proteomes" id="UP000095283"/>
    </source>
</evidence>
<evidence type="ECO:0000313" key="7">
    <source>
        <dbReference type="WBParaSite" id="Hba_06059"/>
    </source>
</evidence>
<dbReference type="SUPFAM" id="SSF56801">
    <property type="entry name" value="Acetyl-CoA synthetase-like"/>
    <property type="match status" value="2"/>
</dbReference>
<name>A0A1I7WLN7_HETBA</name>
<proteinExistence type="predicted"/>
<protein>
    <submittedName>
        <fullName evidence="7">AMP-binding domain-containing protein</fullName>
    </submittedName>
</protein>
<evidence type="ECO:0000259" key="5">
    <source>
        <dbReference type="Pfam" id="PF13193"/>
    </source>
</evidence>
<dbReference type="InterPro" id="IPR025110">
    <property type="entry name" value="AMP-bd_C"/>
</dbReference>
<accession>A0A1I7WLN7</accession>
<dbReference type="Pfam" id="PF13193">
    <property type="entry name" value="AMP-binding_C"/>
    <property type="match status" value="1"/>
</dbReference>
<feature type="domain" description="AMP-binding enzyme C-terminal" evidence="5">
    <location>
        <begin position="209"/>
        <end position="274"/>
    </location>
</feature>
<dbReference type="Gene3D" id="3.30.300.30">
    <property type="match status" value="1"/>
</dbReference>
<dbReference type="Pfam" id="PF00501">
    <property type="entry name" value="AMP-binding"/>
    <property type="match status" value="1"/>
</dbReference>
<organism evidence="6 7">
    <name type="scientific">Heterorhabditis bacteriophora</name>
    <name type="common">Entomopathogenic nematode worm</name>
    <dbReference type="NCBI Taxonomy" id="37862"/>
    <lineage>
        <taxon>Eukaryota</taxon>
        <taxon>Metazoa</taxon>
        <taxon>Ecdysozoa</taxon>
        <taxon>Nematoda</taxon>
        <taxon>Chromadorea</taxon>
        <taxon>Rhabditida</taxon>
        <taxon>Rhabditina</taxon>
        <taxon>Rhabditomorpha</taxon>
        <taxon>Strongyloidea</taxon>
        <taxon>Heterorhabditidae</taxon>
        <taxon>Heterorhabditis</taxon>
    </lineage>
</organism>
<comment type="subcellular location">
    <subcellularLocation>
        <location evidence="1">Peroxisome</location>
    </subcellularLocation>
</comment>
<feature type="transmembrane region" description="Helical" evidence="3">
    <location>
        <begin position="150"/>
        <end position="170"/>
    </location>
</feature>
<dbReference type="AlphaFoldDB" id="A0A1I7WLN7"/>
<dbReference type="GO" id="GO:0005777">
    <property type="term" value="C:peroxisome"/>
    <property type="evidence" value="ECO:0007669"/>
    <property type="project" value="UniProtKB-SubCell"/>
</dbReference>
<feature type="transmembrane region" description="Helical" evidence="3">
    <location>
        <begin position="279"/>
        <end position="299"/>
    </location>
</feature>
<dbReference type="Gene3D" id="3.40.50.12780">
    <property type="entry name" value="N-terminal domain of ligase-like"/>
    <property type="match status" value="1"/>
</dbReference>
<dbReference type="PANTHER" id="PTHR24096:SF422">
    <property type="entry name" value="BCDNA.GH02901"/>
    <property type="match status" value="1"/>
</dbReference>
<evidence type="ECO:0000259" key="4">
    <source>
        <dbReference type="Pfam" id="PF00501"/>
    </source>
</evidence>
<dbReference type="WBParaSite" id="Hba_06059">
    <property type="protein sequence ID" value="Hba_06059"/>
    <property type="gene ID" value="Hba_06059"/>
</dbReference>
<dbReference type="Proteomes" id="UP000095283">
    <property type="component" value="Unplaced"/>
</dbReference>
<keyword evidence="2" id="KW-0576">Peroxisome</keyword>
<dbReference type="PANTHER" id="PTHR24096">
    <property type="entry name" value="LONG-CHAIN-FATTY-ACID--COA LIGASE"/>
    <property type="match status" value="1"/>
</dbReference>
<dbReference type="GO" id="GO:0016405">
    <property type="term" value="F:CoA-ligase activity"/>
    <property type="evidence" value="ECO:0007669"/>
    <property type="project" value="TreeGrafter"/>
</dbReference>
<dbReference type="InterPro" id="IPR042099">
    <property type="entry name" value="ANL_N_sf"/>
</dbReference>
<reference evidence="7" key="1">
    <citation type="submission" date="2016-11" db="UniProtKB">
        <authorList>
            <consortium name="WormBaseParasite"/>
        </authorList>
    </citation>
    <scope>IDENTIFICATION</scope>
</reference>
<dbReference type="InterPro" id="IPR000873">
    <property type="entry name" value="AMP-dep_synth/lig_dom"/>
</dbReference>
<evidence type="ECO:0000256" key="3">
    <source>
        <dbReference type="SAM" id="Phobius"/>
    </source>
</evidence>
<sequence>MLASPFADIPVCTTSIQEKILGAIDDHVKKQPEKIALLSGEDPSVKITYKDLSDEARRVASFLRESGFGHNHVCCLVLSNCIPFVSCYLGSILCGGIICGINPLLNENELIRMFEDSGCRLVVTDEPNLPKILSATKGIPCVKISFIPDIQVRIFLIQVLLVFNISYINIQFYTRENYMNAGALAPIFKQKAIFIAYFYFLYNLVPPAEIEDILYSHPSIRDVAVIGIPDEQTGEKPRAYVVVNEAISEKDIIDYVANIFLNNKEIKAFSLIHFCKLNYAYLTMILVLIGIGLLLLVHIHTSDLSKL</sequence>
<keyword evidence="6" id="KW-1185">Reference proteome</keyword>
<keyword evidence="3" id="KW-1133">Transmembrane helix</keyword>